<protein>
    <submittedName>
        <fullName evidence="1">Uncharacterized protein</fullName>
    </submittedName>
</protein>
<sequence>MRRESYWPAVIRGAGPVVRPPDPSLAACARATPAYQEIQRVAPNATIVGPSFAGTPQRMPQE</sequence>
<name>A0ABP9RUU1_9ACTN</name>
<comment type="caution">
    <text evidence="1">The sequence shown here is derived from an EMBL/GenBank/DDBJ whole genome shotgun (WGS) entry which is preliminary data.</text>
</comment>
<accession>A0ABP9RUU1</accession>
<gene>
    <name evidence="1" type="ORF">GCM10023322_32630</name>
</gene>
<keyword evidence="2" id="KW-1185">Reference proteome</keyword>
<dbReference type="Proteomes" id="UP001501570">
    <property type="component" value="Unassembled WGS sequence"/>
</dbReference>
<evidence type="ECO:0000313" key="1">
    <source>
        <dbReference type="EMBL" id="GAA5186422.1"/>
    </source>
</evidence>
<proteinExistence type="predicted"/>
<evidence type="ECO:0000313" key="2">
    <source>
        <dbReference type="Proteomes" id="UP001501570"/>
    </source>
</evidence>
<organism evidence="1 2">
    <name type="scientific">Rugosimonospora acidiphila</name>
    <dbReference type="NCBI Taxonomy" id="556531"/>
    <lineage>
        <taxon>Bacteria</taxon>
        <taxon>Bacillati</taxon>
        <taxon>Actinomycetota</taxon>
        <taxon>Actinomycetes</taxon>
        <taxon>Micromonosporales</taxon>
        <taxon>Micromonosporaceae</taxon>
        <taxon>Rugosimonospora</taxon>
    </lineage>
</organism>
<reference evidence="2" key="1">
    <citation type="journal article" date="2019" name="Int. J. Syst. Evol. Microbiol.">
        <title>The Global Catalogue of Microorganisms (GCM) 10K type strain sequencing project: providing services to taxonomists for standard genome sequencing and annotation.</title>
        <authorList>
            <consortium name="The Broad Institute Genomics Platform"/>
            <consortium name="The Broad Institute Genome Sequencing Center for Infectious Disease"/>
            <person name="Wu L."/>
            <person name="Ma J."/>
        </authorList>
    </citation>
    <scope>NUCLEOTIDE SEQUENCE [LARGE SCALE GENOMIC DNA]</scope>
    <source>
        <strain evidence="2">JCM 18304</strain>
    </source>
</reference>
<dbReference type="EMBL" id="BAABJQ010000008">
    <property type="protein sequence ID" value="GAA5186422.1"/>
    <property type="molecule type" value="Genomic_DNA"/>
</dbReference>